<keyword evidence="2" id="KW-1185">Reference proteome</keyword>
<protein>
    <submittedName>
        <fullName evidence="1">Uncharacterized protein</fullName>
    </submittedName>
</protein>
<dbReference type="GeneID" id="93582644"/>
<gene>
    <name evidence="1" type="ORF">DFL_000333</name>
</gene>
<dbReference type="Proteomes" id="UP000283090">
    <property type="component" value="Unassembled WGS sequence"/>
</dbReference>
<dbReference type="EMBL" id="SAEB01000001">
    <property type="protein sequence ID" value="RVD89320.1"/>
    <property type="molecule type" value="Genomic_DNA"/>
</dbReference>
<evidence type="ECO:0000313" key="2">
    <source>
        <dbReference type="Proteomes" id="UP000283090"/>
    </source>
</evidence>
<dbReference type="VEuPathDB" id="FungiDB:DFL_000333"/>
<comment type="caution">
    <text evidence="1">The sequence shown here is derived from an EMBL/GenBank/DDBJ whole genome shotgun (WGS) entry which is preliminary data.</text>
</comment>
<evidence type="ECO:0000313" key="1">
    <source>
        <dbReference type="EMBL" id="RVD89320.1"/>
    </source>
</evidence>
<dbReference type="OrthoDB" id="5375133at2759"/>
<dbReference type="RefSeq" id="XP_067494864.1">
    <property type="nucleotide sequence ID" value="XM_067632252.1"/>
</dbReference>
<dbReference type="AlphaFoldDB" id="A0A437AF42"/>
<name>A0A437AF42_ARTFL</name>
<proteinExistence type="predicted"/>
<sequence>MLTTPRARCGNSTIQSNIDIQIAVNVASQAQLNYKRNKKARETYHVLYPLPGPHHPGRTCKYIDMIEIPYPKMFPKSVAKFVEMSGNDVRSLLTFYRLKDLEDSVLAPPDTDYPGNFLFSTVADRETARGKYQCMQILAHHIGLKLDLLKHEGLKIFRERYIL</sequence>
<reference evidence="1 2" key="1">
    <citation type="submission" date="2019-01" db="EMBL/GenBank/DDBJ databases">
        <title>Intercellular communication is required for trap formation in the nematode-trapping fungus Duddingtonia flagrans.</title>
        <authorList>
            <person name="Youssar L."/>
            <person name="Wernet V."/>
            <person name="Hensel N."/>
            <person name="Hildebrandt H.-G."/>
            <person name="Fischer R."/>
        </authorList>
    </citation>
    <scope>NUCLEOTIDE SEQUENCE [LARGE SCALE GENOMIC DNA]</scope>
    <source>
        <strain evidence="1 2">CBS H-5679</strain>
    </source>
</reference>
<organism evidence="1 2">
    <name type="scientific">Arthrobotrys flagrans</name>
    <name type="common">Nematode-trapping fungus</name>
    <name type="synonym">Trichothecium flagrans</name>
    <dbReference type="NCBI Taxonomy" id="97331"/>
    <lineage>
        <taxon>Eukaryota</taxon>
        <taxon>Fungi</taxon>
        <taxon>Dikarya</taxon>
        <taxon>Ascomycota</taxon>
        <taxon>Pezizomycotina</taxon>
        <taxon>Orbiliomycetes</taxon>
        <taxon>Orbiliales</taxon>
        <taxon>Orbiliaceae</taxon>
        <taxon>Arthrobotrys</taxon>
    </lineage>
</organism>
<accession>A0A437AF42</accession>